<dbReference type="RefSeq" id="WP_106059054.1">
    <property type="nucleotide sequence ID" value="NZ_PVXQ01000008.1"/>
</dbReference>
<sequence>MLDINAFLENSKRLDNSINDDVLTELSNEEVDMIMAVGNSIEGGKWFLNEDMNYLINKNMI</sequence>
<evidence type="ECO:0000313" key="1">
    <source>
        <dbReference type="EMBL" id="PRR83234.1"/>
    </source>
</evidence>
<dbReference type="AlphaFoldDB" id="A0A2T0BH83"/>
<dbReference type="Proteomes" id="UP000239471">
    <property type="component" value="Unassembled WGS sequence"/>
</dbReference>
<accession>A0A2T0BH83</accession>
<keyword evidence="2" id="KW-1185">Reference proteome</keyword>
<gene>
    <name evidence="1" type="ORF">CLVI_10330</name>
</gene>
<proteinExistence type="predicted"/>
<dbReference type="EMBL" id="PVXQ01000008">
    <property type="protein sequence ID" value="PRR83234.1"/>
    <property type="molecule type" value="Genomic_DNA"/>
</dbReference>
<comment type="caution">
    <text evidence="1">The sequence shown here is derived from an EMBL/GenBank/DDBJ whole genome shotgun (WGS) entry which is preliminary data.</text>
</comment>
<reference evidence="1 2" key="1">
    <citation type="submission" date="2018-03" db="EMBL/GenBank/DDBJ databases">
        <title>Genome sequence of Clostridium vincentii DSM 10228.</title>
        <authorList>
            <person name="Poehlein A."/>
            <person name="Daniel R."/>
        </authorList>
    </citation>
    <scope>NUCLEOTIDE SEQUENCE [LARGE SCALE GENOMIC DNA]</scope>
    <source>
        <strain evidence="1 2">DSM 10228</strain>
    </source>
</reference>
<protein>
    <submittedName>
        <fullName evidence="1">Uncharacterized protein</fullName>
    </submittedName>
</protein>
<name>A0A2T0BH83_9CLOT</name>
<evidence type="ECO:0000313" key="2">
    <source>
        <dbReference type="Proteomes" id="UP000239471"/>
    </source>
</evidence>
<organism evidence="1 2">
    <name type="scientific">Clostridium vincentii</name>
    <dbReference type="NCBI Taxonomy" id="52704"/>
    <lineage>
        <taxon>Bacteria</taxon>
        <taxon>Bacillati</taxon>
        <taxon>Bacillota</taxon>
        <taxon>Clostridia</taxon>
        <taxon>Eubacteriales</taxon>
        <taxon>Clostridiaceae</taxon>
        <taxon>Clostridium</taxon>
    </lineage>
</organism>